<evidence type="ECO:0000256" key="1">
    <source>
        <dbReference type="ARBA" id="ARBA00004642"/>
    </source>
</evidence>
<keyword evidence="6" id="KW-0862">Zinc</keyword>
<gene>
    <name evidence="13" type="primary">Zcchc8</name>
    <name evidence="13" type="ORF">COLPIC_R01674</name>
</gene>
<dbReference type="Pfam" id="PF04046">
    <property type="entry name" value="PSP"/>
    <property type="match status" value="1"/>
</dbReference>
<keyword evidence="14" id="KW-1185">Reference proteome</keyword>
<dbReference type="SUPFAM" id="SSF57756">
    <property type="entry name" value="Retrovirus zinc finger-like domains"/>
    <property type="match status" value="1"/>
</dbReference>
<evidence type="ECO:0000256" key="10">
    <source>
        <dbReference type="PROSITE-ProRule" id="PRU00047"/>
    </source>
</evidence>
<evidence type="ECO:0000313" key="14">
    <source>
        <dbReference type="Proteomes" id="UP000530263"/>
    </source>
</evidence>
<keyword evidence="5 10" id="KW-0863">Zinc-finger</keyword>
<dbReference type="Gene3D" id="4.10.60.10">
    <property type="entry name" value="Zinc finger, CCHC-type"/>
    <property type="match status" value="1"/>
</dbReference>
<comment type="function">
    <text evidence="9">Scaffolding subunit of the trimeric nuclear exosome targeting (NEXT) complex that is involved in the surveillance and turnover of aberrant transcripts and non-coding RNAs. NEXT functions as an RNA exosome cofactor that directs a subset of non-coding short-lived RNAs for exosomal degradation. May be involved in pre-mRNA splicing. It is required for 3'-end maturation of telomerase RNA component (TERC), TERC 3'-end targeting to the nuclear RNA exosome, and for telomerase function.</text>
</comment>
<evidence type="ECO:0000256" key="11">
    <source>
        <dbReference type="SAM" id="MobiDB-lite"/>
    </source>
</evidence>
<dbReference type="InterPro" id="IPR036875">
    <property type="entry name" value="Znf_CCHC_sf"/>
</dbReference>
<feature type="compositionally biased region" description="Polar residues" evidence="11">
    <location>
        <begin position="458"/>
        <end position="469"/>
    </location>
</feature>
<comment type="caution">
    <text evidence="13">The sequence shown here is derived from an EMBL/GenBank/DDBJ whole genome shotgun (WGS) entry which is preliminary data.</text>
</comment>
<feature type="compositionally biased region" description="Polar residues" evidence="11">
    <location>
        <begin position="312"/>
        <end position="325"/>
    </location>
</feature>
<dbReference type="InterPro" id="IPR001878">
    <property type="entry name" value="Znf_CCHC"/>
</dbReference>
<evidence type="ECO:0000256" key="8">
    <source>
        <dbReference type="ARBA" id="ARBA00032546"/>
    </source>
</evidence>
<dbReference type="EMBL" id="VYZG01000741">
    <property type="protein sequence ID" value="NWQ78653.1"/>
    <property type="molecule type" value="Genomic_DNA"/>
</dbReference>
<evidence type="ECO:0000256" key="2">
    <source>
        <dbReference type="ARBA" id="ARBA00007497"/>
    </source>
</evidence>
<evidence type="ECO:0000256" key="3">
    <source>
        <dbReference type="ARBA" id="ARBA00022379"/>
    </source>
</evidence>
<evidence type="ECO:0000256" key="6">
    <source>
        <dbReference type="ARBA" id="ARBA00022833"/>
    </source>
</evidence>
<feature type="region of interest" description="Disordered" evidence="11">
    <location>
        <begin position="307"/>
        <end position="413"/>
    </location>
</feature>
<proteinExistence type="inferred from homology"/>
<dbReference type="OrthoDB" id="8026949at2759"/>
<feature type="compositionally biased region" description="Pro residues" evidence="11">
    <location>
        <begin position="363"/>
        <end position="397"/>
    </location>
</feature>
<dbReference type="PANTHER" id="PTHR13316">
    <property type="entry name" value="ZINC FINGER, CCHC DOMAIN CONTAINING 8"/>
    <property type="match status" value="1"/>
</dbReference>
<organism evidence="13 14">
    <name type="scientific">Columbina picui</name>
    <name type="common">Picui ground-dove</name>
    <dbReference type="NCBI Taxonomy" id="115618"/>
    <lineage>
        <taxon>Eukaryota</taxon>
        <taxon>Metazoa</taxon>
        <taxon>Chordata</taxon>
        <taxon>Craniata</taxon>
        <taxon>Vertebrata</taxon>
        <taxon>Euteleostomi</taxon>
        <taxon>Archelosauria</taxon>
        <taxon>Archosauria</taxon>
        <taxon>Dinosauria</taxon>
        <taxon>Saurischia</taxon>
        <taxon>Theropoda</taxon>
        <taxon>Coelurosauria</taxon>
        <taxon>Aves</taxon>
        <taxon>Neognathae</taxon>
        <taxon>Neoaves</taxon>
        <taxon>Columbimorphae</taxon>
        <taxon>Columbiformes</taxon>
        <taxon>Columbidae</taxon>
        <taxon>Columbina</taxon>
    </lineage>
</organism>
<evidence type="ECO:0000256" key="7">
    <source>
        <dbReference type="ARBA" id="ARBA00023242"/>
    </source>
</evidence>
<dbReference type="GO" id="GO:0008270">
    <property type="term" value="F:zinc ion binding"/>
    <property type="evidence" value="ECO:0007669"/>
    <property type="project" value="UniProtKB-KW"/>
</dbReference>
<reference evidence="13 14" key="1">
    <citation type="submission" date="2019-09" db="EMBL/GenBank/DDBJ databases">
        <title>Bird 10,000 Genomes (B10K) Project - Family phase.</title>
        <authorList>
            <person name="Zhang G."/>
        </authorList>
    </citation>
    <scope>NUCLEOTIDE SEQUENCE [LARGE SCALE GENOMIC DNA]</scope>
    <source>
        <strain evidence="13">B10K-DU-021-26</strain>
        <tissue evidence="13">Mixed tissue sample</tissue>
    </source>
</reference>
<accession>A0A7K4RYY3</accession>
<evidence type="ECO:0000259" key="12">
    <source>
        <dbReference type="PROSITE" id="PS50158"/>
    </source>
</evidence>
<comment type="similarity">
    <text evidence="2">Belongs to the ZCCHC8 family.</text>
</comment>
<evidence type="ECO:0000313" key="13">
    <source>
        <dbReference type="EMBL" id="NWQ78653.1"/>
    </source>
</evidence>
<feature type="non-terminal residue" evidence="13">
    <location>
        <position position="607"/>
    </location>
</feature>
<evidence type="ECO:0000256" key="5">
    <source>
        <dbReference type="ARBA" id="ARBA00022771"/>
    </source>
</evidence>
<keyword evidence="7" id="KW-0539">Nucleus</keyword>
<name>A0A7K4RYY3_COLPI</name>
<dbReference type="InterPro" id="IPR052115">
    <property type="entry name" value="NEXT_complex_subunit_ZCCHC8"/>
</dbReference>
<feature type="domain" description="CCHC-type" evidence="12">
    <location>
        <begin position="132"/>
        <end position="147"/>
    </location>
</feature>
<evidence type="ECO:0000256" key="4">
    <source>
        <dbReference type="ARBA" id="ARBA00022723"/>
    </source>
</evidence>
<dbReference type="GO" id="GO:0071013">
    <property type="term" value="C:catalytic step 2 spliceosome"/>
    <property type="evidence" value="ECO:0007669"/>
    <property type="project" value="TreeGrafter"/>
</dbReference>
<evidence type="ECO:0000256" key="9">
    <source>
        <dbReference type="ARBA" id="ARBA00045870"/>
    </source>
</evidence>
<dbReference type="GO" id="GO:0005654">
    <property type="term" value="C:nucleoplasm"/>
    <property type="evidence" value="ECO:0007669"/>
    <property type="project" value="UniProtKB-SubCell"/>
</dbReference>
<dbReference type="PANTHER" id="PTHR13316:SF0">
    <property type="entry name" value="ZINC FINGER CCHC DOMAIN-CONTAINING PROTEIN 8"/>
    <property type="match status" value="1"/>
</dbReference>
<dbReference type="Pfam" id="PF00098">
    <property type="entry name" value="zf-CCHC"/>
    <property type="match status" value="1"/>
</dbReference>
<dbReference type="Proteomes" id="UP000530263">
    <property type="component" value="Unassembled WGS sequence"/>
</dbReference>
<feature type="region of interest" description="Disordered" evidence="11">
    <location>
        <begin position="447"/>
        <end position="469"/>
    </location>
</feature>
<dbReference type="SMART" id="SM00343">
    <property type="entry name" value="ZnF_C2HC"/>
    <property type="match status" value="1"/>
</dbReference>
<comment type="subcellular location">
    <subcellularLocation>
        <location evidence="1">Nucleus</location>
        <location evidence="1">Nucleoplasm</location>
    </subcellularLocation>
</comment>
<dbReference type="GO" id="GO:0003723">
    <property type="term" value="F:RNA binding"/>
    <property type="evidence" value="ECO:0007669"/>
    <property type="project" value="TreeGrafter"/>
</dbReference>
<dbReference type="SMART" id="SM00581">
    <property type="entry name" value="PSP"/>
    <property type="match status" value="1"/>
</dbReference>
<feature type="non-terminal residue" evidence="13">
    <location>
        <position position="1"/>
    </location>
</feature>
<sequence length="607" mass="67848">LYTSSLCCRRYHQEIEDFVFNLVQKYEEQKRCEEETTHINVKPQPSSVLLEEDYKTASSNSVKKIKEAFSVVGSVLYFTNFCLDKLGQPILNENPQLTEGWEIPKYQQVFSQIVSLDGQEIQVKPKRPKPHCFNCGSEDHQMKDCPKPRNAARISEKRKEFMEACGEASNQNFQQRYHAEEVEERFGKFKPGVISGELQDALGLTNKSLPPFIYRMRQLGYPPGWLKEAEMEHSGLALYDGKDDDGTEDEGSHQAKRITYDVSKLINYPGFNISTPSGIPDEWQIFGSIPMQPSQQKDVFANYLSKFHAPSPKSSNKRTASQSSSRHSKRPREENLEVPAADMDIDSDLEVSQRSQNSFQFQPPLPPGCPSMSPPPPLPQETPPPTPSSAPTHPPLPRTVAPSNPSCDIPQPKIVDSIMDEDTLTLEELEEQQRLIWAALEQAESTNSDSDIPVGTPLTGNSVTSSPSRNEVDIVAEERSSDKVITVETGFSNISEQIPENEHSMTSSNPEDSLLNLRENPDNMDSEGLMDNTMPAPNHEVNDGENTGGDKVVTGIESSAKNSSLVFDMSKFAVGITPFEFENMAESTGVYLRIRSVLKNSPRNQQK</sequence>
<dbReference type="InterPro" id="IPR006568">
    <property type="entry name" value="PSP_pro-rich"/>
</dbReference>
<keyword evidence="4" id="KW-0479">Metal-binding</keyword>
<feature type="compositionally biased region" description="Polar residues" evidence="11">
    <location>
        <begin position="350"/>
        <end position="361"/>
    </location>
</feature>
<protein>
    <recommendedName>
        <fullName evidence="3">Zinc finger CCHC domain-containing protein 8</fullName>
    </recommendedName>
    <alternativeName>
        <fullName evidence="8">TRAMP-like complex RNA-binding factor ZCCHC8</fullName>
    </alternativeName>
</protein>
<dbReference type="AlphaFoldDB" id="A0A7K4RYY3"/>
<dbReference type="PROSITE" id="PS50158">
    <property type="entry name" value="ZF_CCHC"/>
    <property type="match status" value="1"/>
</dbReference>